<accession>A0A9P6CEU1</accession>
<feature type="non-terminal residue" evidence="1">
    <location>
        <position position="136"/>
    </location>
</feature>
<evidence type="ECO:0000313" key="2">
    <source>
        <dbReference type="Proteomes" id="UP000807353"/>
    </source>
</evidence>
<dbReference type="OrthoDB" id="276422at2759"/>
<dbReference type="EMBL" id="MU150263">
    <property type="protein sequence ID" value="KAF9463341.1"/>
    <property type="molecule type" value="Genomic_DNA"/>
</dbReference>
<sequence>MIPRAAQRLETTLLSSRQSLPRPFRLYSTPSKRVNAALATAQVHRQDYPNFLQTPTPETPLEVRNDTLGNELEGFLKRRIPYTILPTPLPSGRSSDINDLWYTDSPTQDLLAVMDACLHNMYDVPRAKNIFDRMRE</sequence>
<keyword evidence="2" id="KW-1185">Reference proteome</keyword>
<dbReference type="Proteomes" id="UP000807353">
    <property type="component" value="Unassembled WGS sequence"/>
</dbReference>
<comment type="caution">
    <text evidence="1">The sequence shown here is derived from an EMBL/GenBank/DDBJ whole genome shotgun (WGS) entry which is preliminary data.</text>
</comment>
<name>A0A9P6CEU1_9AGAR</name>
<gene>
    <name evidence="1" type="ORF">BDZ94DRAFT_1148095</name>
</gene>
<protein>
    <submittedName>
        <fullName evidence="1">Uncharacterized protein</fullName>
    </submittedName>
</protein>
<reference evidence="1" key="1">
    <citation type="submission" date="2020-11" db="EMBL/GenBank/DDBJ databases">
        <authorList>
            <consortium name="DOE Joint Genome Institute"/>
            <person name="Ahrendt S."/>
            <person name="Riley R."/>
            <person name="Andreopoulos W."/>
            <person name="Labutti K."/>
            <person name="Pangilinan J."/>
            <person name="Ruiz-Duenas F.J."/>
            <person name="Barrasa J.M."/>
            <person name="Sanchez-Garcia M."/>
            <person name="Camarero S."/>
            <person name="Miyauchi S."/>
            <person name="Serrano A."/>
            <person name="Linde D."/>
            <person name="Babiker R."/>
            <person name="Drula E."/>
            <person name="Ayuso-Fernandez I."/>
            <person name="Pacheco R."/>
            <person name="Padilla G."/>
            <person name="Ferreira P."/>
            <person name="Barriuso J."/>
            <person name="Kellner H."/>
            <person name="Castanera R."/>
            <person name="Alfaro M."/>
            <person name="Ramirez L."/>
            <person name="Pisabarro A.G."/>
            <person name="Kuo A."/>
            <person name="Tritt A."/>
            <person name="Lipzen A."/>
            <person name="He G."/>
            <person name="Yan M."/>
            <person name="Ng V."/>
            <person name="Cullen D."/>
            <person name="Martin F."/>
            <person name="Rosso M.-N."/>
            <person name="Henrissat B."/>
            <person name="Hibbett D."/>
            <person name="Martinez A.T."/>
            <person name="Grigoriev I.V."/>
        </authorList>
    </citation>
    <scope>NUCLEOTIDE SEQUENCE</scope>
    <source>
        <strain evidence="1">CBS 247.69</strain>
    </source>
</reference>
<evidence type="ECO:0000313" key="1">
    <source>
        <dbReference type="EMBL" id="KAF9463341.1"/>
    </source>
</evidence>
<proteinExistence type="predicted"/>
<dbReference type="AlphaFoldDB" id="A0A9P6CEU1"/>
<organism evidence="1 2">
    <name type="scientific">Collybia nuda</name>
    <dbReference type="NCBI Taxonomy" id="64659"/>
    <lineage>
        <taxon>Eukaryota</taxon>
        <taxon>Fungi</taxon>
        <taxon>Dikarya</taxon>
        <taxon>Basidiomycota</taxon>
        <taxon>Agaricomycotina</taxon>
        <taxon>Agaricomycetes</taxon>
        <taxon>Agaricomycetidae</taxon>
        <taxon>Agaricales</taxon>
        <taxon>Tricholomatineae</taxon>
        <taxon>Clitocybaceae</taxon>
        <taxon>Collybia</taxon>
    </lineage>
</organism>